<dbReference type="SUPFAM" id="SSF111364">
    <property type="entry name" value="Tsx-like channel"/>
    <property type="match status" value="1"/>
</dbReference>
<dbReference type="Gene3D" id="2.40.230.20">
    <property type="entry name" value="Nucleoside-specific channel-forming protein, Tsx-like"/>
    <property type="match status" value="1"/>
</dbReference>
<feature type="chain" id="PRO_5047102010" evidence="2">
    <location>
        <begin position="19"/>
        <end position="251"/>
    </location>
</feature>
<reference evidence="3 4" key="1">
    <citation type="journal article" date="2024" name="Appl. Environ. Microbiol.">
        <title>Pontiella agarivorans sp. nov., a novel marine anaerobic bacterium capable of degrading macroalgal polysaccharides and fixing nitrogen.</title>
        <authorList>
            <person name="Liu N."/>
            <person name="Kivenson V."/>
            <person name="Peng X."/>
            <person name="Cui Z."/>
            <person name="Lankiewicz T.S."/>
            <person name="Gosselin K.M."/>
            <person name="English C.J."/>
            <person name="Blair E.M."/>
            <person name="O'Malley M.A."/>
            <person name="Valentine D.L."/>
        </authorList>
    </citation>
    <scope>NUCLEOTIDE SEQUENCE [LARGE SCALE GENOMIC DNA]</scope>
    <source>
        <strain evidence="3 4">NLcol2</strain>
    </source>
</reference>
<accession>A0ABU5MWT8</accession>
<comment type="caution">
    <text evidence="3">The sequence shown here is derived from an EMBL/GenBank/DDBJ whole genome shotgun (WGS) entry which is preliminary data.</text>
</comment>
<dbReference type="InterPro" id="IPR018013">
    <property type="entry name" value="Channel_Tsx-like"/>
</dbReference>
<gene>
    <name evidence="3" type="ORF">P9H32_08595</name>
</gene>
<evidence type="ECO:0000256" key="2">
    <source>
        <dbReference type="SAM" id="SignalP"/>
    </source>
</evidence>
<organism evidence="3 4">
    <name type="scientific">Pontiella agarivorans</name>
    <dbReference type="NCBI Taxonomy" id="3038953"/>
    <lineage>
        <taxon>Bacteria</taxon>
        <taxon>Pseudomonadati</taxon>
        <taxon>Kiritimatiellota</taxon>
        <taxon>Kiritimatiellia</taxon>
        <taxon>Kiritimatiellales</taxon>
        <taxon>Pontiellaceae</taxon>
        <taxon>Pontiella</taxon>
    </lineage>
</organism>
<dbReference type="RefSeq" id="WP_322608484.1">
    <property type="nucleotide sequence ID" value="NZ_JARVCO010000010.1"/>
</dbReference>
<keyword evidence="4" id="KW-1185">Reference proteome</keyword>
<evidence type="ECO:0000313" key="3">
    <source>
        <dbReference type="EMBL" id="MDZ8118686.1"/>
    </source>
</evidence>
<dbReference type="InterPro" id="IPR036777">
    <property type="entry name" value="Channel_Tsx-like_sf"/>
</dbReference>
<name>A0ABU5MWT8_9BACT</name>
<proteinExistence type="inferred from homology"/>
<feature type="signal peptide" evidence="2">
    <location>
        <begin position="1"/>
        <end position="18"/>
    </location>
</feature>
<dbReference type="EMBL" id="JARVCO010000010">
    <property type="protein sequence ID" value="MDZ8118686.1"/>
    <property type="molecule type" value="Genomic_DNA"/>
</dbReference>
<dbReference type="Pfam" id="PF03502">
    <property type="entry name" value="Channel_Tsx"/>
    <property type="match status" value="1"/>
</dbReference>
<evidence type="ECO:0000313" key="4">
    <source>
        <dbReference type="Proteomes" id="UP001290861"/>
    </source>
</evidence>
<protein>
    <submittedName>
        <fullName evidence="3">Outer membrane protein OmpK</fullName>
    </submittedName>
</protein>
<keyword evidence="2" id="KW-0732">Signal</keyword>
<dbReference type="Proteomes" id="UP001290861">
    <property type="component" value="Unassembled WGS sequence"/>
</dbReference>
<sequence>MKRTLFAILACTTSLAFGGDFIQWTDTSLTVLEGTGFEADPDDQTTLTIEHANGWKYGDFFWFNDFIYFNGDETFFGDEASYYGEIAPRFSFNKMTGEDLSVSFIKDWYVATCYEYGRRVNGDKYGHNMLVGAGVDLDVPAFDYFQLNLYQRFDLKGDNGESVQLTAVWKYSTPVGKSSFICDGFMDWVINDDGAYNSNLHFCPQIKFDVGTIWDWNPNRLNVGVEYDYWSNKYGFNSDQSAISLLVKSHF</sequence>
<comment type="similarity">
    <text evidence="1">Belongs to the nucleoside-specific channel-forming outer membrane porin (Tsx) (TC 1.B.10) family.</text>
</comment>
<evidence type="ECO:0000256" key="1">
    <source>
        <dbReference type="ARBA" id="ARBA00008728"/>
    </source>
</evidence>